<protein>
    <submittedName>
        <fullName evidence="3">MxaA protein</fullName>
    </submittedName>
</protein>
<evidence type="ECO:0000313" key="4">
    <source>
        <dbReference type="Proteomes" id="UP000009145"/>
    </source>
</evidence>
<keyword evidence="2" id="KW-0732">Signal</keyword>
<dbReference type="STRING" id="754477.Q7C_2119"/>
<dbReference type="PATRIC" id="fig|754477.3.peg.2084"/>
<dbReference type="RefSeq" id="WP_014704674.1">
    <property type="nucleotide sequence ID" value="NC_017856.1"/>
</dbReference>
<dbReference type="HOGENOM" id="CLU_076860_0_0_6"/>
<feature type="transmembrane region" description="Helical" evidence="1">
    <location>
        <begin position="179"/>
        <end position="200"/>
    </location>
</feature>
<keyword evidence="1" id="KW-0812">Transmembrane</keyword>
<gene>
    <name evidence="3" type="ordered locus">Q7C_2119</name>
</gene>
<evidence type="ECO:0000313" key="3">
    <source>
        <dbReference type="EMBL" id="AFJ03255.1"/>
    </source>
</evidence>
<dbReference type="AlphaFoldDB" id="I1YK12"/>
<dbReference type="Proteomes" id="UP000009145">
    <property type="component" value="Chromosome"/>
</dbReference>
<feature type="chain" id="PRO_5003654041" evidence="2">
    <location>
        <begin position="24"/>
        <end position="311"/>
    </location>
</feature>
<name>I1YK12_METFJ</name>
<evidence type="ECO:0000256" key="2">
    <source>
        <dbReference type="SAM" id="SignalP"/>
    </source>
</evidence>
<evidence type="ECO:0000256" key="1">
    <source>
        <dbReference type="SAM" id="Phobius"/>
    </source>
</evidence>
<keyword evidence="4" id="KW-1185">Reference proteome</keyword>
<dbReference type="eggNOG" id="ENOG5030I3V">
    <property type="taxonomic scope" value="Bacteria"/>
</dbReference>
<feature type="signal peptide" evidence="2">
    <location>
        <begin position="1"/>
        <end position="23"/>
    </location>
</feature>
<keyword evidence="1" id="KW-1133">Transmembrane helix</keyword>
<dbReference type="EMBL" id="CP003380">
    <property type="protein sequence ID" value="AFJ03255.1"/>
    <property type="molecule type" value="Genomic_DNA"/>
</dbReference>
<accession>I1YK12</accession>
<keyword evidence="1" id="KW-0472">Membrane</keyword>
<sequence precursor="true">MQWRWIKALLCVAMLSLTLPALGEVPTGIVKQSLGRDFGVLAGDLIRHEYILQVPADYDIAEASLPATGDLSYWLTLQDVQVELLDSNSARALFQVVLIYQTFYAPLDVRELTIPAQTIRAHHSNGEEIILSLPDWNFMMSPLKEIVPRGVGATDSGSAFMKPSLPPVLQPLADKQNRVIALAIIATLLGLAWVVLNGWLWQRKQSPFQQAAKKINKLDKNQQDEKRHLKAFEAIHHAFNAVAGQVVFTYHLPFFFENHPEFITYQNEITTFFEQSDALMFGQANDQQPTLKELQQLARRLSRAEPLVVHA</sequence>
<reference evidence="3 4" key="1">
    <citation type="journal article" date="2012" name="J. Bacteriol.">
        <title>Complete genome sequences of Methylophaga sp. strain JAM1 and Methylophaga sp. strain JAM7.</title>
        <authorList>
            <person name="Villeneuve C."/>
            <person name="Martineau C."/>
            <person name="Mauffrey F."/>
            <person name="Villemur R."/>
        </authorList>
    </citation>
    <scope>NUCLEOTIDE SEQUENCE [LARGE SCALE GENOMIC DNA]</scope>
    <source>
        <strain evidence="3 4">JAM7</strain>
    </source>
</reference>
<dbReference type="KEGG" id="mec:Q7C_2119"/>
<organism evidence="3 4">
    <name type="scientific">Methylophaga frappieri (strain ATCC BAA-2434 / DSM 25690 / JAM7)</name>
    <dbReference type="NCBI Taxonomy" id="754477"/>
    <lineage>
        <taxon>Bacteria</taxon>
        <taxon>Pseudomonadati</taxon>
        <taxon>Pseudomonadota</taxon>
        <taxon>Gammaproteobacteria</taxon>
        <taxon>Thiotrichales</taxon>
        <taxon>Piscirickettsiaceae</taxon>
        <taxon>Methylophaga</taxon>
    </lineage>
</organism>
<proteinExistence type="predicted"/>
<dbReference type="OrthoDB" id="5608210at2"/>